<evidence type="ECO:0008006" key="3">
    <source>
        <dbReference type="Google" id="ProtNLM"/>
    </source>
</evidence>
<comment type="caution">
    <text evidence="1">The sequence shown here is derived from an EMBL/GenBank/DDBJ whole genome shotgun (WGS) entry which is preliminary data.</text>
</comment>
<evidence type="ECO:0000313" key="1">
    <source>
        <dbReference type="EMBL" id="MBB4025631.1"/>
    </source>
</evidence>
<dbReference type="RefSeq" id="WP_229782930.1">
    <property type="nucleotide sequence ID" value="NZ_AP028155.1"/>
</dbReference>
<gene>
    <name evidence="1" type="ORF">GGR14_001415</name>
</gene>
<evidence type="ECO:0000313" key="2">
    <source>
        <dbReference type="Proteomes" id="UP000546007"/>
    </source>
</evidence>
<organism evidence="1 2">
    <name type="scientific">Butyricimonas faecihominis</name>
    <dbReference type="NCBI Taxonomy" id="1472416"/>
    <lineage>
        <taxon>Bacteria</taxon>
        <taxon>Pseudomonadati</taxon>
        <taxon>Bacteroidota</taxon>
        <taxon>Bacteroidia</taxon>
        <taxon>Bacteroidales</taxon>
        <taxon>Odoribacteraceae</taxon>
        <taxon>Butyricimonas</taxon>
    </lineage>
</organism>
<dbReference type="EMBL" id="JACIES010000003">
    <property type="protein sequence ID" value="MBB4025631.1"/>
    <property type="molecule type" value="Genomic_DNA"/>
</dbReference>
<dbReference type="Proteomes" id="UP000546007">
    <property type="component" value="Unassembled WGS sequence"/>
</dbReference>
<accession>A0A7W6HVB2</accession>
<dbReference type="AlphaFoldDB" id="A0A7W6HVB2"/>
<reference evidence="1 2" key="1">
    <citation type="submission" date="2020-08" db="EMBL/GenBank/DDBJ databases">
        <title>Genomic Encyclopedia of Type Strains, Phase IV (KMG-IV): sequencing the most valuable type-strain genomes for metagenomic binning, comparative biology and taxonomic classification.</title>
        <authorList>
            <person name="Goeker M."/>
        </authorList>
    </citation>
    <scope>NUCLEOTIDE SEQUENCE [LARGE SCALE GENOMIC DNA]</scope>
    <source>
        <strain evidence="1 2">DSM 105721</strain>
    </source>
</reference>
<sequence length="389" mass="42971">MLRIQFKTFLCGIFMFSFIHGFAQQQPTKRICDTIHYEFIQGKIVIPVVVNGVKVKYIVDTGGQTGTDWEHVKAMGGVATGASRSISDHNDMKELYQIAEVENVQLSPNYTLSKMKTMVLPIIGSFRGIGTVGILGGDAFAQSVVTFDARKQIMVINYPYRPDRLKITEGVEMFPGDTHHSIINVNLGGVEKQVLFDTGADGFLLLTANDFKDIEAAGKGEKTAHGFGINGVGLEGLSHPVDMNKVNVKEMTVLGKKFTNAGSVISDKSTTLVGVDLLQYGKVVIDYMRNRFYFFPFDSEIADMGGAPKTWNVSILPANERFEITTVWDSMKDVVNFGDQVVDINGTDITKFPMSQPAVDSVMNAIKENVGYIVVLKDGQKKKIEIRRE</sequence>
<dbReference type="InterPro" id="IPR021109">
    <property type="entry name" value="Peptidase_aspartic_dom_sf"/>
</dbReference>
<dbReference type="Gene3D" id="2.40.70.10">
    <property type="entry name" value="Acid Proteases"/>
    <property type="match status" value="2"/>
</dbReference>
<keyword evidence="2" id="KW-1185">Reference proteome</keyword>
<dbReference type="GeneID" id="93100147"/>
<proteinExistence type="predicted"/>
<name>A0A7W6HVB2_9BACT</name>
<protein>
    <recommendedName>
        <fullName evidence="3">Aspartyl protease</fullName>
    </recommendedName>
</protein>